<keyword evidence="1" id="KW-1133">Transmembrane helix</keyword>
<name>A0AAD8Q2P5_9PEZI</name>
<sequence length="72" mass="8222">MGQILLDRSGLVTTLTLGATTTATTTSMVWYLRRERTGKDMWRVLGGKKRLELFLRTNYAAGPSYRRLPMIE</sequence>
<evidence type="ECO:0000313" key="2">
    <source>
        <dbReference type="EMBL" id="KAK1594355.1"/>
    </source>
</evidence>
<dbReference type="GeneID" id="85441720"/>
<organism evidence="2 3">
    <name type="scientific">Colletotrichum navitas</name>
    <dbReference type="NCBI Taxonomy" id="681940"/>
    <lineage>
        <taxon>Eukaryota</taxon>
        <taxon>Fungi</taxon>
        <taxon>Dikarya</taxon>
        <taxon>Ascomycota</taxon>
        <taxon>Pezizomycotina</taxon>
        <taxon>Sordariomycetes</taxon>
        <taxon>Hypocreomycetidae</taxon>
        <taxon>Glomerellales</taxon>
        <taxon>Glomerellaceae</taxon>
        <taxon>Colletotrichum</taxon>
        <taxon>Colletotrichum graminicola species complex</taxon>
    </lineage>
</organism>
<keyword evidence="1" id="KW-0472">Membrane</keyword>
<protein>
    <submittedName>
        <fullName evidence="2">Uncharacterized protein</fullName>
    </submittedName>
</protein>
<keyword evidence="3" id="KW-1185">Reference proteome</keyword>
<evidence type="ECO:0000256" key="1">
    <source>
        <dbReference type="SAM" id="Phobius"/>
    </source>
</evidence>
<keyword evidence="1" id="KW-0812">Transmembrane</keyword>
<dbReference type="RefSeq" id="XP_060415538.1">
    <property type="nucleotide sequence ID" value="XM_060557480.1"/>
</dbReference>
<accession>A0AAD8Q2P5</accession>
<dbReference type="EMBL" id="JAHLJV010000020">
    <property type="protein sequence ID" value="KAK1594355.1"/>
    <property type="molecule type" value="Genomic_DNA"/>
</dbReference>
<feature type="transmembrane region" description="Helical" evidence="1">
    <location>
        <begin position="12"/>
        <end position="32"/>
    </location>
</feature>
<comment type="caution">
    <text evidence="2">The sequence shown here is derived from an EMBL/GenBank/DDBJ whole genome shotgun (WGS) entry which is preliminary data.</text>
</comment>
<gene>
    <name evidence="2" type="ORF">LY79DRAFT_549520</name>
</gene>
<dbReference type="Proteomes" id="UP001230504">
    <property type="component" value="Unassembled WGS sequence"/>
</dbReference>
<dbReference type="AlphaFoldDB" id="A0AAD8Q2P5"/>
<reference evidence="2" key="1">
    <citation type="submission" date="2021-06" db="EMBL/GenBank/DDBJ databases">
        <title>Comparative genomics, transcriptomics and evolutionary studies reveal genomic signatures of adaptation to plant cell wall in hemibiotrophic fungi.</title>
        <authorList>
            <consortium name="DOE Joint Genome Institute"/>
            <person name="Baroncelli R."/>
            <person name="Diaz J.F."/>
            <person name="Benocci T."/>
            <person name="Peng M."/>
            <person name="Battaglia E."/>
            <person name="Haridas S."/>
            <person name="Andreopoulos W."/>
            <person name="Labutti K."/>
            <person name="Pangilinan J."/>
            <person name="Floch G.L."/>
            <person name="Makela M.R."/>
            <person name="Henrissat B."/>
            <person name="Grigoriev I.V."/>
            <person name="Crouch J.A."/>
            <person name="De Vries R.P."/>
            <person name="Sukno S.A."/>
            <person name="Thon M.R."/>
        </authorList>
    </citation>
    <scope>NUCLEOTIDE SEQUENCE</scope>
    <source>
        <strain evidence="2">CBS 125086</strain>
    </source>
</reference>
<proteinExistence type="predicted"/>
<evidence type="ECO:0000313" key="3">
    <source>
        <dbReference type="Proteomes" id="UP001230504"/>
    </source>
</evidence>